<dbReference type="Proteomes" id="UP001234202">
    <property type="component" value="Unassembled WGS sequence"/>
</dbReference>
<dbReference type="EMBL" id="JASBWV010000015">
    <property type="protein sequence ID" value="KAJ9122027.1"/>
    <property type="molecule type" value="Genomic_DNA"/>
</dbReference>
<protein>
    <submittedName>
        <fullName evidence="1">Uncharacterized protein</fullName>
    </submittedName>
</protein>
<keyword evidence="2" id="KW-1185">Reference proteome</keyword>
<sequence length="269" mass="29054">MSENTALPTKCYIITGTELDHHTDRKGRMKLPTKQAYSTLKEANAAAFTHLISRYDSTPDPGSQPEYQHAESETELFVGSFTPLTRNVFEYVVRVKEFKMNYPKVPKQRGGKKAAAAVPTAGDAGQQGTQTAARGVAGTAAPIPSLAAHPTSIARQHIATGTSGPSSSLSQHTLSAQAVRRAALQTRPVDAPAQSIAPQHAHSSTSNTASKRAHTMSDDDVVVIQDDDEPVQQPERKKRKRLEVEVESDGRPVLDELSADDIASMFTTR</sequence>
<evidence type="ECO:0000313" key="1">
    <source>
        <dbReference type="EMBL" id="KAJ9122027.1"/>
    </source>
</evidence>
<name>A0ACC2XH31_9TREE</name>
<proteinExistence type="predicted"/>
<gene>
    <name evidence="1" type="ORF">QFC24_004254</name>
</gene>
<organism evidence="1 2">
    <name type="scientific">Naganishia onofrii</name>
    <dbReference type="NCBI Taxonomy" id="1851511"/>
    <lineage>
        <taxon>Eukaryota</taxon>
        <taxon>Fungi</taxon>
        <taxon>Dikarya</taxon>
        <taxon>Basidiomycota</taxon>
        <taxon>Agaricomycotina</taxon>
        <taxon>Tremellomycetes</taxon>
        <taxon>Filobasidiales</taxon>
        <taxon>Filobasidiaceae</taxon>
        <taxon>Naganishia</taxon>
    </lineage>
</organism>
<accession>A0ACC2XH31</accession>
<comment type="caution">
    <text evidence="1">The sequence shown here is derived from an EMBL/GenBank/DDBJ whole genome shotgun (WGS) entry which is preliminary data.</text>
</comment>
<reference evidence="1" key="1">
    <citation type="submission" date="2023-04" db="EMBL/GenBank/DDBJ databases">
        <title>Draft Genome sequencing of Naganishia species isolated from polar environments using Oxford Nanopore Technology.</title>
        <authorList>
            <person name="Leo P."/>
            <person name="Venkateswaran K."/>
        </authorList>
    </citation>
    <scope>NUCLEOTIDE SEQUENCE</scope>
    <source>
        <strain evidence="1">DBVPG 5303</strain>
    </source>
</reference>
<evidence type="ECO:0000313" key="2">
    <source>
        <dbReference type="Proteomes" id="UP001234202"/>
    </source>
</evidence>